<comment type="caution">
    <text evidence="2">The sequence shown here is derived from an EMBL/GenBank/DDBJ whole genome shotgun (WGS) entry which is preliminary data.</text>
</comment>
<dbReference type="InterPro" id="IPR015392">
    <property type="entry name" value="TehB/YeaR-like_dom"/>
</dbReference>
<gene>
    <name evidence="2" type="ORF">HFQ13_00295</name>
</gene>
<dbReference type="InterPro" id="IPR014710">
    <property type="entry name" value="RmlC-like_jellyroll"/>
</dbReference>
<evidence type="ECO:0000259" key="1">
    <source>
        <dbReference type="Pfam" id="PF09313"/>
    </source>
</evidence>
<organism evidence="2 3">
    <name type="scientific">Igneacidithiobacillus copahuensis</name>
    <dbReference type="NCBI Taxonomy" id="2724909"/>
    <lineage>
        <taxon>Bacteria</taxon>
        <taxon>Pseudomonadati</taxon>
        <taxon>Pseudomonadota</taxon>
        <taxon>Acidithiobacillia</taxon>
        <taxon>Acidithiobacillales</taxon>
        <taxon>Acidithiobacillaceae</taxon>
        <taxon>Igneacidithiobacillus</taxon>
    </lineage>
</organism>
<protein>
    <submittedName>
        <fullName evidence="2">DUF1971 domain-containing protein</fullName>
    </submittedName>
</protein>
<reference evidence="2" key="1">
    <citation type="journal article" date="2021" name="ISME J.">
        <title>Genomic evolution of the class Acidithiobacillia: deep-branching Proteobacteria living in extreme acidic conditions.</title>
        <authorList>
            <person name="Moya-Beltran A."/>
            <person name="Beard S."/>
            <person name="Rojas-Villalobos C."/>
            <person name="Issotta F."/>
            <person name="Gallardo Y."/>
            <person name="Ulloa R."/>
            <person name="Giaveno A."/>
            <person name="Degli Esposti M."/>
            <person name="Johnson D.B."/>
            <person name="Quatrini R."/>
        </authorList>
    </citation>
    <scope>NUCLEOTIDE SEQUENCE</scope>
    <source>
        <strain evidence="2">VAN18-1</strain>
    </source>
</reference>
<dbReference type="Gene3D" id="2.60.120.10">
    <property type="entry name" value="Jelly Rolls"/>
    <property type="match status" value="1"/>
</dbReference>
<dbReference type="Pfam" id="PF09313">
    <property type="entry name" value="TehB-like"/>
    <property type="match status" value="1"/>
</dbReference>
<dbReference type="Proteomes" id="UP001197378">
    <property type="component" value="Unassembled WGS sequence"/>
</dbReference>
<evidence type="ECO:0000313" key="3">
    <source>
        <dbReference type="Proteomes" id="UP001197378"/>
    </source>
</evidence>
<evidence type="ECO:0000313" key="2">
    <source>
        <dbReference type="EMBL" id="MBU2786668.1"/>
    </source>
</evidence>
<dbReference type="AlphaFoldDB" id="A0AAE2YMV6"/>
<dbReference type="RefSeq" id="WP_215872967.1">
    <property type="nucleotide sequence ID" value="NZ_JAAXYO010000012.1"/>
</dbReference>
<proteinExistence type="predicted"/>
<dbReference type="EMBL" id="JAAXYO010000012">
    <property type="protein sequence ID" value="MBU2786668.1"/>
    <property type="molecule type" value="Genomic_DNA"/>
</dbReference>
<keyword evidence="3" id="KW-1185">Reference proteome</keyword>
<feature type="domain" description="TehB/YeaR-like" evidence="1">
    <location>
        <begin position="13"/>
        <end position="88"/>
    </location>
</feature>
<accession>A0AAE2YMV6</accession>
<sequence>MKTQLPADVRPYRRTPEFTEATIPAGLLRHHSTKPGVWAMIHVLEGTLEYRILEPVEERHLLTPGHPGVVEPTVPHEVAPLGPVRFYVEFHAVAPDVGDPHG</sequence>
<dbReference type="SUPFAM" id="SSF51197">
    <property type="entry name" value="Clavaminate synthase-like"/>
    <property type="match status" value="1"/>
</dbReference>
<name>A0AAE2YMV6_9PROT</name>